<accession>A0ABW4P8X9</accession>
<keyword evidence="1" id="KW-0805">Transcription regulation</keyword>
<dbReference type="Gene3D" id="1.10.10.60">
    <property type="entry name" value="Homeodomain-like"/>
    <property type="match status" value="1"/>
</dbReference>
<dbReference type="Gene3D" id="1.10.357.10">
    <property type="entry name" value="Tetracycline Repressor, domain 2"/>
    <property type="match status" value="1"/>
</dbReference>
<reference evidence="7" key="1">
    <citation type="journal article" date="2019" name="Int. J. Syst. Evol. Microbiol.">
        <title>The Global Catalogue of Microorganisms (GCM) 10K type strain sequencing project: providing services to taxonomists for standard genome sequencing and annotation.</title>
        <authorList>
            <consortium name="The Broad Institute Genomics Platform"/>
            <consortium name="The Broad Institute Genome Sequencing Center for Infectious Disease"/>
            <person name="Wu L."/>
            <person name="Ma J."/>
        </authorList>
    </citation>
    <scope>NUCLEOTIDE SEQUENCE [LARGE SCALE GENOMIC DNA]</scope>
    <source>
        <strain evidence="7">DT72</strain>
    </source>
</reference>
<comment type="caution">
    <text evidence="6">The sequence shown here is derived from an EMBL/GenBank/DDBJ whole genome shotgun (WGS) entry which is preliminary data.</text>
</comment>
<evidence type="ECO:0000256" key="1">
    <source>
        <dbReference type="ARBA" id="ARBA00023015"/>
    </source>
</evidence>
<dbReference type="InterPro" id="IPR036271">
    <property type="entry name" value="Tet_transcr_reg_TetR-rel_C_sf"/>
</dbReference>
<feature type="domain" description="HTH tetR-type" evidence="5">
    <location>
        <begin position="14"/>
        <end position="74"/>
    </location>
</feature>
<dbReference type="Proteomes" id="UP001597286">
    <property type="component" value="Unassembled WGS sequence"/>
</dbReference>
<proteinExistence type="predicted"/>
<dbReference type="PANTHER" id="PTHR30055">
    <property type="entry name" value="HTH-TYPE TRANSCRIPTIONAL REGULATOR RUTR"/>
    <property type="match status" value="1"/>
</dbReference>
<organism evidence="6 7">
    <name type="scientific">Rhodococcus gannanensis</name>
    <dbReference type="NCBI Taxonomy" id="1960308"/>
    <lineage>
        <taxon>Bacteria</taxon>
        <taxon>Bacillati</taxon>
        <taxon>Actinomycetota</taxon>
        <taxon>Actinomycetes</taxon>
        <taxon>Mycobacteriales</taxon>
        <taxon>Nocardiaceae</taxon>
        <taxon>Rhodococcus</taxon>
    </lineage>
</organism>
<dbReference type="InterPro" id="IPR050109">
    <property type="entry name" value="HTH-type_TetR-like_transc_reg"/>
</dbReference>
<sequence>MSPRTAAALRGDDTSLRDHLIEAARRLVAERGTAGLTVRDIAREARVADGVLYNHFAGKEELLALGLDAHVRAADSGRPAPEPGSGSVEANLRVLVRRGFALHAATVPAFAGLLSQPKVLSAYASLPKASVPLREVLADYLRSEQELGRLAAFADVPAAVTLISGAWHDRVLRGLLSGDVPGATEPDDRLVDSLVATVLRGIARH</sequence>
<keyword evidence="2 4" id="KW-0238">DNA-binding</keyword>
<evidence type="ECO:0000313" key="7">
    <source>
        <dbReference type="Proteomes" id="UP001597286"/>
    </source>
</evidence>
<name>A0ABW4P8X9_9NOCA</name>
<gene>
    <name evidence="6" type="ORF">ACFSJG_22440</name>
</gene>
<dbReference type="EMBL" id="JBHUFB010000020">
    <property type="protein sequence ID" value="MFD1814986.1"/>
    <property type="molecule type" value="Genomic_DNA"/>
</dbReference>
<dbReference type="PRINTS" id="PR00455">
    <property type="entry name" value="HTHTETR"/>
</dbReference>
<dbReference type="RefSeq" id="WP_378487438.1">
    <property type="nucleotide sequence ID" value="NZ_JBHUFB010000020.1"/>
</dbReference>
<evidence type="ECO:0000313" key="6">
    <source>
        <dbReference type="EMBL" id="MFD1814986.1"/>
    </source>
</evidence>
<evidence type="ECO:0000256" key="3">
    <source>
        <dbReference type="ARBA" id="ARBA00023163"/>
    </source>
</evidence>
<dbReference type="PROSITE" id="PS50977">
    <property type="entry name" value="HTH_TETR_2"/>
    <property type="match status" value="1"/>
</dbReference>
<dbReference type="SUPFAM" id="SSF48498">
    <property type="entry name" value="Tetracyclin repressor-like, C-terminal domain"/>
    <property type="match status" value="1"/>
</dbReference>
<dbReference type="InterPro" id="IPR001647">
    <property type="entry name" value="HTH_TetR"/>
</dbReference>
<keyword evidence="7" id="KW-1185">Reference proteome</keyword>
<dbReference type="PANTHER" id="PTHR30055:SF234">
    <property type="entry name" value="HTH-TYPE TRANSCRIPTIONAL REGULATOR BETI"/>
    <property type="match status" value="1"/>
</dbReference>
<evidence type="ECO:0000259" key="5">
    <source>
        <dbReference type="PROSITE" id="PS50977"/>
    </source>
</evidence>
<dbReference type="InterPro" id="IPR009057">
    <property type="entry name" value="Homeodomain-like_sf"/>
</dbReference>
<evidence type="ECO:0000256" key="4">
    <source>
        <dbReference type="PROSITE-ProRule" id="PRU00335"/>
    </source>
</evidence>
<feature type="DNA-binding region" description="H-T-H motif" evidence="4">
    <location>
        <begin position="37"/>
        <end position="56"/>
    </location>
</feature>
<evidence type="ECO:0000256" key="2">
    <source>
        <dbReference type="ARBA" id="ARBA00023125"/>
    </source>
</evidence>
<dbReference type="Pfam" id="PF00440">
    <property type="entry name" value="TetR_N"/>
    <property type="match status" value="1"/>
</dbReference>
<protein>
    <submittedName>
        <fullName evidence="6">TetR/AcrR family transcriptional regulator</fullName>
    </submittedName>
</protein>
<dbReference type="SUPFAM" id="SSF46689">
    <property type="entry name" value="Homeodomain-like"/>
    <property type="match status" value="1"/>
</dbReference>
<keyword evidence="3" id="KW-0804">Transcription</keyword>